<feature type="compositionally biased region" description="Basic and acidic residues" evidence="1">
    <location>
        <begin position="308"/>
        <end position="323"/>
    </location>
</feature>
<feature type="compositionally biased region" description="Basic and acidic residues" evidence="1">
    <location>
        <begin position="592"/>
        <end position="605"/>
    </location>
</feature>
<reference evidence="2" key="1">
    <citation type="journal article" date="2023" name="Mol. Phylogenet. Evol.">
        <title>Genome-scale phylogeny and comparative genomics of the fungal order Sordariales.</title>
        <authorList>
            <person name="Hensen N."/>
            <person name="Bonometti L."/>
            <person name="Westerberg I."/>
            <person name="Brannstrom I.O."/>
            <person name="Guillou S."/>
            <person name="Cros-Aarteil S."/>
            <person name="Calhoun S."/>
            <person name="Haridas S."/>
            <person name="Kuo A."/>
            <person name="Mondo S."/>
            <person name="Pangilinan J."/>
            <person name="Riley R."/>
            <person name="LaButti K."/>
            <person name="Andreopoulos B."/>
            <person name="Lipzen A."/>
            <person name="Chen C."/>
            <person name="Yan M."/>
            <person name="Daum C."/>
            <person name="Ng V."/>
            <person name="Clum A."/>
            <person name="Steindorff A."/>
            <person name="Ohm R.A."/>
            <person name="Martin F."/>
            <person name="Silar P."/>
            <person name="Natvig D.O."/>
            <person name="Lalanne C."/>
            <person name="Gautier V."/>
            <person name="Ament-Velasquez S.L."/>
            <person name="Kruys A."/>
            <person name="Hutchinson M.I."/>
            <person name="Powell A.J."/>
            <person name="Barry K."/>
            <person name="Miller A.N."/>
            <person name="Grigoriev I.V."/>
            <person name="Debuchy R."/>
            <person name="Gladieux P."/>
            <person name="Hiltunen Thoren M."/>
            <person name="Johannesson H."/>
        </authorList>
    </citation>
    <scope>NUCLEOTIDE SEQUENCE</scope>
    <source>
        <strain evidence="2">PSN243</strain>
    </source>
</reference>
<dbReference type="AlphaFoldDB" id="A0AAV9GP86"/>
<comment type="caution">
    <text evidence="2">The sequence shown here is derived from an EMBL/GenBank/DDBJ whole genome shotgun (WGS) entry which is preliminary data.</text>
</comment>
<feature type="compositionally biased region" description="Basic and acidic residues" evidence="1">
    <location>
        <begin position="466"/>
        <end position="477"/>
    </location>
</feature>
<feature type="compositionally biased region" description="Basic and acidic residues" evidence="1">
    <location>
        <begin position="438"/>
        <end position="459"/>
    </location>
</feature>
<feature type="region of interest" description="Disordered" evidence="1">
    <location>
        <begin position="37"/>
        <end position="127"/>
    </location>
</feature>
<feature type="compositionally biased region" description="Acidic residues" evidence="1">
    <location>
        <begin position="562"/>
        <end position="577"/>
    </location>
</feature>
<feature type="compositionally biased region" description="Basic and acidic residues" evidence="1">
    <location>
        <begin position="702"/>
        <end position="713"/>
    </location>
</feature>
<feature type="compositionally biased region" description="Polar residues" evidence="1">
    <location>
        <begin position="847"/>
        <end position="856"/>
    </location>
</feature>
<feature type="compositionally biased region" description="Basic and acidic residues" evidence="1">
    <location>
        <begin position="221"/>
        <end position="233"/>
    </location>
</feature>
<organism evidence="2 3">
    <name type="scientific">Podospora aff. communis PSN243</name>
    <dbReference type="NCBI Taxonomy" id="3040156"/>
    <lineage>
        <taxon>Eukaryota</taxon>
        <taxon>Fungi</taxon>
        <taxon>Dikarya</taxon>
        <taxon>Ascomycota</taxon>
        <taxon>Pezizomycotina</taxon>
        <taxon>Sordariomycetes</taxon>
        <taxon>Sordariomycetidae</taxon>
        <taxon>Sordariales</taxon>
        <taxon>Podosporaceae</taxon>
        <taxon>Podospora</taxon>
    </lineage>
</organism>
<feature type="region of interest" description="Disordered" evidence="1">
    <location>
        <begin position="147"/>
        <end position="183"/>
    </location>
</feature>
<gene>
    <name evidence="2" type="ORF">QBC34DRAFT_83152</name>
</gene>
<feature type="region of interest" description="Disordered" evidence="1">
    <location>
        <begin position="257"/>
        <end position="995"/>
    </location>
</feature>
<protein>
    <submittedName>
        <fullName evidence="2">Uncharacterized protein</fullName>
    </submittedName>
</protein>
<feature type="compositionally biased region" description="Basic and acidic residues" evidence="1">
    <location>
        <begin position="679"/>
        <end position="688"/>
    </location>
</feature>
<reference evidence="2" key="2">
    <citation type="submission" date="2023-05" db="EMBL/GenBank/DDBJ databases">
        <authorList>
            <consortium name="Lawrence Berkeley National Laboratory"/>
            <person name="Steindorff A."/>
            <person name="Hensen N."/>
            <person name="Bonometti L."/>
            <person name="Westerberg I."/>
            <person name="Brannstrom I.O."/>
            <person name="Guillou S."/>
            <person name="Cros-Aarteil S."/>
            <person name="Calhoun S."/>
            <person name="Haridas S."/>
            <person name="Kuo A."/>
            <person name="Mondo S."/>
            <person name="Pangilinan J."/>
            <person name="Riley R."/>
            <person name="Labutti K."/>
            <person name="Andreopoulos B."/>
            <person name="Lipzen A."/>
            <person name="Chen C."/>
            <person name="Yanf M."/>
            <person name="Daum C."/>
            <person name="Ng V."/>
            <person name="Clum A."/>
            <person name="Ohm R."/>
            <person name="Martin F."/>
            <person name="Silar P."/>
            <person name="Natvig D."/>
            <person name="Lalanne C."/>
            <person name="Gautier V."/>
            <person name="Ament-Velasquez S.L."/>
            <person name="Kruys A."/>
            <person name="Hutchinson M.I."/>
            <person name="Powell A.J."/>
            <person name="Barry K."/>
            <person name="Miller A.N."/>
            <person name="Grigoriev I.V."/>
            <person name="Debuchy R."/>
            <person name="Gladieux P."/>
            <person name="Thoren M.H."/>
            <person name="Johannesson H."/>
        </authorList>
    </citation>
    <scope>NUCLEOTIDE SEQUENCE</scope>
    <source>
        <strain evidence="2">PSN243</strain>
    </source>
</reference>
<evidence type="ECO:0000256" key="1">
    <source>
        <dbReference type="SAM" id="MobiDB-lite"/>
    </source>
</evidence>
<sequence>MPLPAIPTRARRGTRTNSFMRPVVAVESKPSELVQAVEPLSNLDVKAPEDDQRQLDKAAPGPPGVAIQPLTSQPIPPTVDLHGGQSDRSVAKIDHEPPAIADRRLDLAVNGGTESSDEEVEPSGEDLEIPAQLEERYHSDDEAYHIVSSPDHLPRNFPSARSVNPDAQEVRNTPVPDEHPKFENQDLGAASLHEHYGVHDFDVKPLNISKAPTPEPIEQEISQKDDSLAREVDRAVSHLSEAASLIGVHEFEKANRVGEPAVHEIDDDGGSLADDAFDRDAPVYGDIVAADTGHVSGPESDSEDEEDARPAKADDVGSADGDRAQPWPLPEQRGDSALERHERRESATTELQDGHVAIDKVNVFSDDADPEHIHSPQPSHDEGLAHEVGLGVTHDEVIQHGPQHWDASHESEAESNDDFERHAHAPDSIQVPMAAEQDLEHATEDDLTPHEAPSVEKDAPSQAVPMKEDETRTHPEDDLSEPETPTPPCQDQQELPHERGDGKAHERHLSTGQEAAHDTPAMQTLLGPAGSVADSDSPAFFTPLASAGIRSPAAPEQRTLADELDYADDDSDFTEEDVQQRQIEASGNALPDDERTAALHDDPYIDSRPGQYQAGDPEDHTTTVHGQDTLFDYDDHSVGSSVARGESPTFEQHAINGGIPDDSFAAEASEVAKTVATASKDDEKELDVPHTAVEHSMPTDTAVHHEASRHEWADEADSYFDQSSNLSGSLATPPLRSSQTPPTETSQLDLNKEMPPSTNTSPSANRGLAASRHNPERPQTPVQESDEVRHDYETEDVMPRDVTNMSWHVRNSSTPRSLHSQSTISSAPTSPVQHHSLDNHDPAIRHSWQTSSNSYYSGRPRGDSSLTDNSGLGRFDSISKEPPPPMPQWEAQEPFAPSAPLEDSYRELRVENNLEIETDPIEQRTPTSAGTSLFQRMRNVFEQASPTTSQRPASFSKPTSLSQRSSRYGADNEDDDSDENSSLLYHGAGTRTSAN</sequence>
<feature type="compositionally biased region" description="Polar residues" evidence="1">
    <location>
        <begin position="720"/>
        <end position="749"/>
    </location>
</feature>
<feature type="region of interest" description="Disordered" evidence="1">
    <location>
        <begin position="207"/>
        <end position="233"/>
    </location>
</feature>
<accession>A0AAV9GP86</accession>
<feature type="compositionally biased region" description="Basic and acidic residues" evidence="1">
    <location>
        <begin position="46"/>
        <end position="56"/>
    </location>
</feature>
<feature type="compositionally biased region" description="Polar residues" evidence="1">
    <location>
        <begin position="942"/>
        <end position="966"/>
    </location>
</feature>
<feature type="compositionally biased region" description="Polar residues" evidence="1">
    <location>
        <begin position="803"/>
        <end position="833"/>
    </location>
</feature>
<feature type="compositionally biased region" description="Basic and acidic residues" evidence="1">
    <location>
        <begin position="835"/>
        <end position="844"/>
    </location>
</feature>
<feature type="compositionally biased region" description="Basic and acidic residues" evidence="1">
    <location>
        <begin position="370"/>
        <end position="385"/>
    </location>
</feature>
<feature type="compositionally biased region" description="Basic and acidic residues" evidence="1">
    <location>
        <begin position="89"/>
        <end position="106"/>
    </location>
</feature>
<feature type="compositionally biased region" description="Polar residues" evidence="1">
    <location>
        <begin position="924"/>
        <end position="934"/>
    </location>
</feature>
<dbReference type="EMBL" id="MU865935">
    <property type="protein sequence ID" value="KAK4449757.1"/>
    <property type="molecule type" value="Genomic_DNA"/>
</dbReference>
<proteinExistence type="predicted"/>
<feature type="compositionally biased region" description="Basic and acidic residues" evidence="1">
    <location>
        <begin position="332"/>
        <end position="358"/>
    </location>
</feature>
<keyword evidence="3" id="KW-1185">Reference proteome</keyword>
<dbReference type="Proteomes" id="UP001321760">
    <property type="component" value="Unassembled WGS sequence"/>
</dbReference>
<name>A0AAV9GP86_9PEZI</name>
<feature type="compositionally biased region" description="Acidic residues" evidence="1">
    <location>
        <begin position="115"/>
        <end position="127"/>
    </location>
</feature>
<evidence type="ECO:0000313" key="2">
    <source>
        <dbReference type="EMBL" id="KAK4449757.1"/>
    </source>
</evidence>
<evidence type="ECO:0000313" key="3">
    <source>
        <dbReference type="Proteomes" id="UP001321760"/>
    </source>
</evidence>
<feature type="compositionally biased region" description="Basic and acidic residues" evidence="1">
    <location>
        <begin position="406"/>
        <end position="425"/>
    </location>
</feature>
<feature type="compositionally biased region" description="Basic and acidic residues" evidence="1">
    <location>
        <begin position="494"/>
        <end position="509"/>
    </location>
</feature>
<feature type="compositionally biased region" description="Basic and acidic residues" evidence="1">
    <location>
        <begin position="903"/>
        <end position="912"/>
    </location>
</feature>